<dbReference type="Gene3D" id="3.40.50.1820">
    <property type="entry name" value="alpha/beta hydrolase"/>
    <property type="match status" value="1"/>
</dbReference>
<dbReference type="EMBL" id="BAAAME010000005">
    <property type="protein sequence ID" value="GAA1748997.1"/>
    <property type="molecule type" value="Genomic_DNA"/>
</dbReference>
<feature type="domain" description="AB hydrolase-1" evidence="1">
    <location>
        <begin position="23"/>
        <end position="252"/>
    </location>
</feature>
<comment type="caution">
    <text evidence="2">The sequence shown here is derived from an EMBL/GenBank/DDBJ whole genome shotgun (WGS) entry which is preliminary data.</text>
</comment>
<evidence type="ECO:0000259" key="1">
    <source>
        <dbReference type="Pfam" id="PF00561"/>
    </source>
</evidence>
<name>A0ABN2K600_9ACTN</name>
<reference evidence="2 3" key="1">
    <citation type="journal article" date="2019" name="Int. J. Syst. Evol. Microbiol.">
        <title>The Global Catalogue of Microorganisms (GCM) 10K type strain sequencing project: providing services to taxonomists for standard genome sequencing and annotation.</title>
        <authorList>
            <consortium name="The Broad Institute Genomics Platform"/>
            <consortium name="The Broad Institute Genome Sequencing Center for Infectious Disease"/>
            <person name="Wu L."/>
            <person name="Ma J."/>
        </authorList>
    </citation>
    <scope>NUCLEOTIDE SEQUENCE [LARGE SCALE GENOMIC DNA]</scope>
    <source>
        <strain evidence="2 3">JCM 13518</strain>
    </source>
</reference>
<dbReference type="InterPro" id="IPR029058">
    <property type="entry name" value="AB_hydrolase_fold"/>
</dbReference>
<dbReference type="PANTHER" id="PTHR43433">
    <property type="entry name" value="HYDROLASE, ALPHA/BETA FOLD FAMILY PROTEIN"/>
    <property type="match status" value="1"/>
</dbReference>
<dbReference type="PRINTS" id="PR00111">
    <property type="entry name" value="ABHYDROLASE"/>
</dbReference>
<dbReference type="RefSeq" id="WP_344203268.1">
    <property type="nucleotide sequence ID" value="NZ_BAAAME010000005.1"/>
</dbReference>
<dbReference type="Pfam" id="PF00561">
    <property type="entry name" value="Abhydrolase_1"/>
    <property type="match status" value="1"/>
</dbReference>
<dbReference type="InterPro" id="IPR000073">
    <property type="entry name" value="AB_hydrolase_1"/>
</dbReference>
<dbReference type="Proteomes" id="UP001501057">
    <property type="component" value="Unassembled WGS sequence"/>
</dbReference>
<dbReference type="SUPFAM" id="SSF53474">
    <property type="entry name" value="alpha/beta-Hydrolases"/>
    <property type="match status" value="1"/>
</dbReference>
<organism evidence="2 3">
    <name type="scientific">Aeromicrobium alkaliterrae</name>
    <dbReference type="NCBI Taxonomy" id="302168"/>
    <lineage>
        <taxon>Bacteria</taxon>
        <taxon>Bacillati</taxon>
        <taxon>Actinomycetota</taxon>
        <taxon>Actinomycetes</taxon>
        <taxon>Propionibacteriales</taxon>
        <taxon>Nocardioidaceae</taxon>
        <taxon>Aeromicrobium</taxon>
    </lineage>
</organism>
<keyword evidence="3" id="KW-1185">Reference proteome</keyword>
<proteinExistence type="predicted"/>
<sequence length="265" mass="27971">MQDVVEIGTGTSLAVEVTGSGEPLLLVQGMSGHGGMWGPELVEDLARDFEVIVYDHRGIGQSARADDPFTIADLADDAAALLAALGRDAVHVMGISMGGMVAQELALRHPERVRSAVLGCTTPGGPGAFDAPGPTRVVEAISTRDPEVATRVGFEVNVSAAFASRPGELERFRDTTLSRRVPFPVVRAQSIAALHHDASARVGDIAVPVAVVHGEEDQMILVAEGERLAGLIPGAQREIWPGVGHLFWWERPVETAAVVRATAAR</sequence>
<evidence type="ECO:0000313" key="3">
    <source>
        <dbReference type="Proteomes" id="UP001501057"/>
    </source>
</evidence>
<accession>A0ABN2K600</accession>
<dbReference type="PANTHER" id="PTHR43433:SF5">
    <property type="entry name" value="AB HYDROLASE-1 DOMAIN-CONTAINING PROTEIN"/>
    <property type="match status" value="1"/>
</dbReference>
<gene>
    <name evidence="2" type="ORF">GCM10009710_31310</name>
</gene>
<protein>
    <recommendedName>
        <fullName evidence="1">AB hydrolase-1 domain-containing protein</fullName>
    </recommendedName>
</protein>
<evidence type="ECO:0000313" key="2">
    <source>
        <dbReference type="EMBL" id="GAA1748997.1"/>
    </source>
</evidence>
<dbReference type="InterPro" id="IPR050471">
    <property type="entry name" value="AB_hydrolase"/>
</dbReference>